<accession>A0A7W7GPT5</accession>
<dbReference type="InterPro" id="IPR019587">
    <property type="entry name" value="Polyketide_cyclase/dehydratase"/>
</dbReference>
<evidence type="ECO:0008006" key="3">
    <source>
        <dbReference type="Google" id="ProtNLM"/>
    </source>
</evidence>
<dbReference type="RefSeq" id="WP_184241672.1">
    <property type="nucleotide sequence ID" value="NZ_JACHNA010000001.1"/>
</dbReference>
<dbReference type="Gene3D" id="3.30.530.20">
    <property type="match status" value="1"/>
</dbReference>
<reference evidence="1 2" key="1">
    <citation type="submission" date="2020-08" db="EMBL/GenBank/DDBJ databases">
        <title>Sequencing the genomes of 1000 actinobacteria strains.</title>
        <authorList>
            <person name="Klenk H.-P."/>
        </authorList>
    </citation>
    <scope>NUCLEOTIDE SEQUENCE [LARGE SCALE GENOMIC DNA]</scope>
    <source>
        <strain evidence="1 2">DSM 23974</strain>
    </source>
</reference>
<evidence type="ECO:0000313" key="2">
    <source>
        <dbReference type="Proteomes" id="UP000540191"/>
    </source>
</evidence>
<dbReference type="Proteomes" id="UP000540191">
    <property type="component" value="Unassembled WGS sequence"/>
</dbReference>
<dbReference type="CDD" id="cd07812">
    <property type="entry name" value="SRPBCC"/>
    <property type="match status" value="1"/>
</dbReference>
<evidence type="ECO:0000313" key="1">
    <source>
        <dbReference type="EMBL" id="MBB4736057.1"/>
    </source>
</evidence>
<protein>
    <recommendedName>
        <fullName evidence="3">SRPBCC family protein</fullName>
    </recommendedName>
</protein>
<dbReference type="InterPro" id="IPR023393">
    <property type="entry name" value="START-like_dom_sf"/>
</dbReference>
<dbReference type="AlphaFoldDB" id="A0A7W7GPT5"/>
<keyword evidence="2" id="KW-1185">Reference proteome</keyword>
<proteinExistence type="predicted"/>
<comment type="caution">
    <text evidence="1">The sequence shown here is derived from an EMBL/GenBank/DDBJ whole genome shotgun (WGS) entry which is preliminary data.</text>
</comment>
<gene>
    <name evidence="1" type="ORF">HDA30_001565</name>
</gene>
<organism evidence="1 2">
    <name type="scientific">Micrococcus cohnii</name>
    <dbReference type="NCBI Taxonomy" id="993416"/>
    <lineage>
        <taxon>Bacteria</taxon>
        <taxon>Bacillati</taxon>
        <taxon>Actinomycetota</taxon>
        <taxon>Actinomycetes</taxon>
        <taxon>Micrococcales</taxon>
        <taxon>Micrococcaceae</taxon>
        <taxon>Micrococcus</taxon>
    </lineage>
</organism>
<sequence>MAETQPAQWSVQADRFVAARPETLWRVITDLEGMAEHLPGIIALERLSDDGPGAYRPGTRWRETRRVFGQQATEEMEVVVAEPHRRTEILAVNRGVRYETGFRLDPAGNGPAPQATQLRFFFTARPDAAAVPAGSGLGARLRRAAGRALERASAPLGAAATRRQMVQELEHIGRRAEHLAAGGA</sequence>
<dbReference type="EMBL" id="JACHNA010000001">
    <property type="protein sequence ID" value="MBB4736057.1"/>
    <property type="molecule type" value="Genomic_DNA"/>
</dbReference>
<dbReference type="SUPFAM" id="SSF55961">
    <property type="entry name" value="Bet v1-like"/>
    <property type="match status" value="1"/>
</dbReference>
<name>A0A7W7GPT5_9MICC</name>
<dbReference type="Pfam" id="PF10604">
    <property type="entry name" value="Polyketide_cyc2"/>
    <property type="match status" value="1"/>
</dbReference>